<dbReference type="Proteomes" id="UP001153076">
    <property type="component" value="Unassembled WGS sequence"/>
</dbReference>
<name>A0A9Q1JJT2_9CARY</name>
<feature type="region of interest" description="Disordered" evidence="1">
    <location>
        <begin position="153"/>
        <end position="185"/>
    </location>
</feature>
<keyword evidence="3" id="KW-1185">Reference proteome</keyword>
<dbReference type="AlphaFoldDB" id="A0A9Q1JJT2"/>
<gene>
    <name evidence="2" type="ORF">Cgig2_016806</name>
</gene>
<evidence type="ECO:0000256" key="1">
    <source>
        <dbReference type="SAM" id="MobiDB-lite"/>
    </source>
</evidence>
<evidence type="ECO:0000313" key="3">
    <source>
        <dbReference type="Proteomes" id="UP001153076"/>
    </source>
</evidence>
<proteinExistence type="predicted"/>
<protein>
    <submittedName>
        <fullName evidence="2">Uncharacterized protein</fullName>
    </submittedName>
</protein>
<comment type="caution">
    <text evidence="2">The sequence shown here is derived from an EMBL/GenBank/DDBJ whole genome shotgun (WGS) entry which is preliminary data.</text>
</comment>
<organism evidence="2 3">
    <name type="scientific">Carnegiea gigantea</name>
    <dbReference type="NCBI Taxonomy" id="171969"/>
    <lineage>
        <taxon>Eukaryota</taxon>
        <taxon>Viridiplantae</taxon>
        <taxon>Streptophyta</taxon>
        <taxon>Embryophyta</taxon>
        <taxon>Tracheophyta</taxon>
        <taxon>Spermatophyta</taxon>
        <taxon>Magnoliopsida</taxon>
        <taxon>eudicotyledons</taxon>
        <taxon>Gunneridae</taxon>
        <taxon>Pentapetalae</taxon>
        <taxon>Caryophyllales</taxon>
        <taxon>Cactineae</taxon>
        <taxon>Cactaceae</taxon>
        <taxon>Cactoideae</taxon>
        <taxon>Echinocereeae</taxon>
        <taxon>Carnegiea</taxon>
    </lineage>
</organism>
<reference evidence="2" key="1">
    <citation type="submission" date="2022-04" db="EMBL/GenBank/DDBJ databases">
        <title>Carnegiea gigantea Genome sequencing and assembly v2.</title>
        <authorList>
            <person name="Copetti D."/>
            <person name="Sanderson M.J."/>
            <person name="Burquez A."/>
            <person name="Wojciechowski M.F."/>
        </authorList>
    </citation>
    <scope>NUCLEOTIDE SEQUENCE</scope>
    <source>
        <strain evidence="2">SGP5-SGP5p</strain>
        <tissue evidence="2">Aerial part</tissue>
    </source>
</reference>
<accession>A0A9Q1JJT2</accession>
<dbReference type="EMBL" id="JAKOGI010001040">
    <property type="protein sequence ID" value="KAJ8428222.1"/>
    <property type="molecule type" value="Genomic_DNA"/>
</dbReference>
<sequence>MAPWISKAVPFSAFMFMARLRHRADPVHPTVAVNQLVAPSFGAGGMMFDAQAAREFATRGAGRLQTEWLHIRRNNFRVDTLLSNEYSSDVSVQMPLIQVIVPRVVTLRPILTIPRRFAVTVAYCCSGRSEDDKRKNKDLQDLAAREFATLRPPQSEGLHKQLGSLGPQQSEGLHKQLGRSVDRTI</sequence>
<evidence type="ECO:0000313" key="2">
    <source>
        <dbReference type="EMBL" id="KAJ8428222.1"/>
    </source>
</evidence>